<comment type="caution">
    <text evidence="20">The sequence shown here is derived from an EMBL/GenBank/DDBJ whole genome shotgun (WGS) entry which is preliminary data.</text>
</comment>
<comment type="catalytic activity">
    <reaction evidence="15">
        <text>L-tyrosyl-[protein] + ATP = O-phospho-L-tyrosyl-[protein] + ADP + H(+)</text>
        <dbReference type="Rhea" id="RHEA:10596"/>
        <dbReference type="Rhea" id="RHEA-COMP:10136"/>
        <dbReference type="Rhea" id="RHEA-COMP:20101"/>
        <dbReference type="ChEBI" id="CHEBI:15378"/>
        <dbReference type="ChEBI" id="CHEBI:30616"/>
        <dbReference type="ChEBI" id="CHEBI:46858"/>
        <dbReference type="ChEBI" id="CHEBI:61978"/>
        <dbReference type="ChEBI" id="CHEBI:456216"/>
        <dbReference type="EC" id="2.7.10.2"/>
    </reaction>
</comment>
<evidence type="ECO:0000256" key="15">
    <source>
        <dbReference type="ARBA" id="ARBA00051245"/>
    </source>
</evidence>
<dbReference type="InterPro" id="IPR050445">
    <property type="entry name" value="Bact_polysacc_biosynth/exp"/>
</dbReference>
<evidence type="ECO:0000259" key="18">
    <source>
        <dbReference type="Pfam" id="PF02706"/>
    </source>
</evidence>
<comment type="similarity">
    <text evidence="3">Belongs to the etk/wzc family.</text>
</comment>
<accession>A0ABU1MIE8</accession>
<sequence>MVNTAIDFYRARAGIVPATPAEPRANNAAATDRIDLRRLTAMFRRRIGVFLGVLLGVLAIGMVITALQPRTYQARAEVTLNSKLQPVAPTSTNDRTDQPAIPSESFVDTQVSVITSETNTAAVADALGLAHDPRFAPSPDEGKAANTKSASAQQSAREAAIAYLAKNVAAQRIGTTYGIAITFESSDPQEAARIANAFAEQYTLGALENKRSGARETTGVIANRLEQLRQQALADSATVQRYRIAHNLLSTTQGTLTEQEISSYNQEVTAARAQASEDAARLEAAQRQLQAGGSGGVGEASLSPVIGQMRAQQAGLAAEFAAMSSRYGPQHPEVLRSKAQLDAVNRQIAAETQRVMASLEAKARVSQQRLASLAGSLDASRGALAQNNAAQVGLDDLQKRAETSNALYESYLNRFKELTAREGTEQADADMLHRADVPRHPNSPHILINGVLAVALGTGLGIAAAFLAEMTFTGLTTGEDIEERMGVRYLCAIPTLQSVARRGERVPASALLEDPRSVFAESFRSLRASIAMNATEARIIAITSALPEEGKTTTSICLARSMAAAGDRILLIDGDLRHQGVSRFLRGGEGRPGLMEVLHGTASLDDALVVDPGTGLSILPLCAEAGDRAELMTGVEMDRLLATARERFDAVIIDTAPVLPIADARLLLGKADASVFVVRWRKTPEQALRAALRLLPIDRVQLAGVALTRVDMRKQPRFDYGETAFYRSYESYYA</sequence>
<evidence type="ECO:0000256" key="14">
    <source>
        <dbReference type="ARBA" id="ARBA00023137"/>
    </source>
</evidence>
<evidence type="ECO:0000256" key="6">
    <source>
        <dbReference type="ARBA" id="ARBA00022519"/>
    </source>
</evidence>
<evidence type="ECO:0000256" key="16">
    <source>
        <dbReference type="SAM" id="MobiDB-lite"/>
    </source>
</evidence>
<reference evidence="20 21" key="1">
    <citation type="submission" date="2023-07" db="EMBL/GenBank/DDBJ databases">
        <title>Sorghum-associated microbial communities from plants grown in Nebraska, USA.</title>
        <authorList>
            <person name="Schachtman D."/>
        </authorList>
    </citation>
    <scope>NUCLEOTIDE SEQUENCE [LARGE SCALE GENOMIC DNA]</scope>
    <source>
        <strain evidence="20 21">DS1027</strain>
    </source>
</reference>
<evidence type="ECO:0000256" key="17">
    <source>
        <dbReference type="SAM" id="Phobius"/>
    </source>
</evidence>
<keyword evidence="8 17" id="KW-0812">Transmembrane</keyword>
<dbReference type="InterPro" id="IPR025669">
    <property type="entry name" value="AAA_dom"/>
</dbReference>
<dbReference type="Pfam" id="PF02706">
    <property type="entry name" value="Wzz"/>
    <property type="match status" value="1"/>
</dbReference>
<organism evidence="20 21">
    <name type="scientific">Novosphingobium capsulatum</name>
    <dbReference type="NCBI Taxonomy" id="13688"/>
    <lineage>
        <taxon>Bacteria</taxon>
        <taxon>Pseudomonadati</taxon>
        <taxon>Pseudomonadota</taxon>
        <taxon>Alphaproteobacteria</taxon>
        <taxon>Sphingomonadales</taxon>
        <taxon>Sphingomonadaceae</taxon>
        <taxon>Novosphingobium</taxon>
    </lineage>
</organism>
<dbReference type="EC" id="2.7.10.2" evidence="4"/>
<name>A0ABU1MIE8_9SPHN</name>
<dbReference type="NCBIfam" id="TIGR01007">
    <property type="entry name" value="eps_fam"/>
    <property type="match status" value="1"/>
</dbReference>
<evidence type="ECO:0000256" key="9">
    <source>
        <dbReference type="ARBA" id="ARBA00022741"/>
    </source>
</evidence>
<evidence type="ECO:0000256" key="2">
    <source>
        <dbReference type="ARBA" id="ARBA00007316"/>
    </source>
</evidence>
<evidence type="ECO:0000256" key="3">
    <source>
        <dbReference type="ARBA" id="ARBA00008883"/>
    </source>
</evidence>
<proteinExistence type="inferred from homology"/>
<keyword evidence="7" id="KW-0808">Transferase</keyword>
<comment type="similarity">
    <text evidence="2">Belongs to the CpsD/CapB family.</text>
</comment>
<keyword evidence="11" id="KW-0067">ATP-binding</keyword>
<gene>
    <name evidence="20" type="ORF">J2792_000965</name>
</gene>
<evidence type="ECO:0000256" key="5">
    <source>
        <dbReference type="ARBA" id="ARBA00022475"/>
    </source>
</evidence>
<dbReference type="Pfam" id="PF13614">
    <property type="entry name" value="AAA_31"/>
    <property type="match status" value="1"/>
</dbReference>
<keyword evidence="13 17" id="KW-0472">Membrane</keyword>
<keyword evidence="12 17" id="KW-1133">Transmembrane helix</keyword>
<keyword evidence="5" id="KW-1003">Cell membrane</keyword>
<feature type="domain" description="AAA" evidence="19">
    <location>
        <begin position="538"/>
        <end position="667"/>
    </location>
</feature>
<evidence type="ECO:0000256" key="13">
    <source>
        <dbReference type="ARBA" id="ARBA00023136"/>
    </source>
</evidence>
<evidence type="ECO:0000256" key="7">
    <source>
        <dbReference type="ARBA" id="ARBA00022679"/>
    </source>
</evidence>
<dbReference type="PANTHER" id="PTHR32309">
    <property type="entry name" value="TYROSINE-PROTEIN KINASE"/>
    <property type="match status" value="1"/>
</dbReference>
<evidence type="ECO:0000256" key="8">
    <source>
        <dbReference type="ARBA" id="ARBA00022692"/>
    </source>
</evidence>
<feature type="region of interest" description="Disordered" evidence="16">
    <location>
        <begin position="132"/>
        <end position="151"/>
    </location>
</feature>
<dbReference type="InterPro" id="IPR027417">
    <property type="entry name" value="P-loop_NTPase"/>
</dbReference>
<comment type="subcellular location">
    <subcellularLocation>
        <location evidence="1">Cell inner membrane</location>
        <topology evidence="1">Multi-pass membrane protein</topology>
    </subcellularLocation>
</comment>
<evidence type="ECO:0000256" key="10">
    <source>
        <dbReference type="ARBA" id="ARBA00022777"/>
    </source>
</evidence>
<dbReference type="PANTHER" id="PTHR32309:SF13">
    <property type="entry name" value="FERRIC ENTEROBACTIN TRANSPORT PROTEIN FEPE"/>
    <property type="match status" value="1"/>
</dbReference>
<feature type="transmembrane region" description="Helical" evidence="17">
    <location>
        <begin position="47"/>
        <end position="67"/>
    </location>
</feature>
<evidence type="ECO:0000256" key="11">
    <source>
        <dbReference type="ARBA" id="ARBA00022840"/>
    </source>
</evidence>
<evidence type="ECO:0000256" key="12">
    <source>
        <dbReference type="ARBA" id="ARBA00022989"/>
    </source>
</evidence>
<feature type="domain" description="Polysaccharide chain length determinant N-terminal" evidence="18">
    <location>
        <begin position="32"/>
        <end position="126"/>
    </location>
</feature>
<protein>
    <recommendedName>
        <fullName evidence="4">non-specific protein-tyrosine kinase</fullName>
        <ecNumber evidence="4">2.7.10.2</ecNumber>
    </recommendedName>
</protein>
<dbReference type="Gene3D" id="3.40.50.300">
    <property type="entry name" value="P-loop containing nucleotide triphosphate hydrolases"/>
    <property type="match status" value="1"/>
</dbReference>
<dbReference type="CDD" id="cd05387">
    <property type="entry name" value="BY-kinase"/>
    <property type="match status" value="1"/>
</dbReference>
<dbReference type="InterPro" id="IPR005702">
    <property type="entry name" value="Wzc-like_C"/>
</dbReference>
<dbReference type="RefSeq" id="WP_309804555.1">
    <property type="nucleotide sequence ID" value="NZ_JAVDRD010000002.1"/>
</dbReference>
<dbReference type="EMBL" id="JAVDRD010000002">
    <property type="protein sequence ID" value="MDR6510105.1"/>
    <property type="molecule type" value="Genomic_DNA"/>
</dbReference>
<keyword evidence="10" id="KW-0418">Kinase</keyword>
<evidence type="ECO:0000313" key="21">
    <source>
        <dbReference type="Proteomes" id="UP001184150"/>
    </source>
</evidence>
<keyword evidence="9" id="KW-0547">Nucleotide-binding</keyword>
<dbReference type="InterPro" id="IPR003856">
    <property type="entry name" value="LPS_length_determ_N"/>
</dbReference>
<dbReference type="Proteomes" id="UP001184150">
    <property type="component" value="Unassembled WGS sequence"/>
</dbReference>
<evidence type="ECO:0000256" key="4">
    <source>
        <dbReference type="ARBA" id="ARBA00011903"/>
    </source>
</evidence>
<evidence type="ECO:0000313" key="20">
    <source>
        <dbReference type="EMBL" id="MDR6510105.1"/>
    </source>
</evidence>
<evidence type="ECO:0000256" key="1">
    <source>
        <dbReference type="ARBA" id="ARBA00004429"/>
    </source>
</evidence>
<keyword evidence="14" id="KW-0829">Tyrosine-protein kinase</keyword>
<dbReference type="SUPFAM" id="SSF52540">
    <property type="entry name" value="P-loop containing nucleoside triphosphate hydrolases"/>
    <property type="match status" value="1"/>
</dbReference>
<evidence type="ECO:0000259" key="19">
    <source>
        <dbReference type="Pfam" id="PF13614"/>
    </source>
</evidence>
<keyword evidence="21" id="KW-1185">Reference proteome</keyword>
<keyword evidence="6" id="KW-0997">Cell inner membrane</keyword>